<dbReference type="AlphaFoldDB" id="A0A814IQY9"/>
<comment type="caution">
    <text evidence="2">The sequence shown here is derived from an EMBL/GenBank/DDBJ whole genome shotgun (WGS) entry which is preliminary data.</text>
</comment>
<sequence>MLETATEVDCVRSHNDHILFVWSIDTTENFAFTQYLWIFIGRFQGNHQRYVTYILNNRHIPRQVAKIYRKISFTQAIERINKFFSHRTKQYEQDILQDDYHCLSPQRLMAYDEGSSSNDFKEKELVTEDLPDQLHETKKGESDIIITEDVQNESICLITILASGIFPRCELTSELSKNSFTQPELQSVCTSDQDSEFSSYHIAQQTTTMTIPNALKNDSFGSTDRQVPPTPPTDQSDDPLLSPISLHLPRKQRYQRRLYRPRIVRRLACGLQKIALPRCTMRGLDHTNCIDYNSETYLSIGT</sequence>
<evidence type="ECO:0000313" key="3">
    <source>
        <dbReference type="Proteomes" id="UP000663854"/>
    </source>
</evidence>
<feature type="region of interest" description="Disordered" evidence="1">
    <location>
        <begin position="211"/>
        <end position="244"/>
    </location>
</feature>
<gene>
    <name evidence="2" type="ORF">PYM288_LOCUS15959</name>
</gene>
<dbReference type="EMBL" id="CAJNOH010000398">
    <property type="protein sequence ID" value="CAF1027610.1"/>
    <property type="molecule type" value="Genomic_DNA"/>
</dbReference>
<reference evidence="2" key="1">
    <citation type="submission" date="2021-02" db="EMBL/GenBank/DDBJ databases">
        <authorList>
            <person name="Nowell W R."/>
        </authorList>
    </citation>
    <scope>NUCLEOTIDE SEQUENCE</scope>
</reference>
<evidence type="ECO:0000313" key="2">
    <source>
        <dbReference type="EMBL" id="CAF1027610.1"/>
    </source>
</evidence>
<dbReference type="Proteomes" id="UP000663854">
    <property type="component" value="Unassembled WGS sequence"/>
</dbReference>
<accession>A0A814IQY9</accession>
<protein>
    <submittedName>
        <fullName evidence="2">Uncharacterized protein</fullName>
    </submittedName>
</protein>
<proteinExistence type="predicted"/>
<organism evidence="2 3">
    <name type="scientific">Rotaria sordida</name>
    <dbReference type="NCBI Taxonomy" id="392033"/>
    <lineage>
        <taxon>Eukaryota</taxon>
        <taxon>Metazoa</taxon>
        <taxon>Spiralia</taxon>
        <taxon>Gnathifera</taxon>
        <taxon>Rotifera</taxon>
        <taxon>Eurotatoria</taxon>
        <taxon>Bdelloidea</taxon>
        <taxon>Philodinida</taxon>
        <taxon>Philodinidae</taxon>
        <taxon>Rotaria</taxon>
    </lineage>
</organism>
<evidence type="ECO:0000256" key="1">
    <source>
        <dbReference type="SAM" id="MobiDB-lite"/>
    </source>
</evidence>
<name>A0A814IQY9_9BILA</name>